<dbReference type="PANTHER" id="PTHR11132">
    <property type="entry name" value="SOLUTE CARRIER FAMILY 35"/>
    <property type="match status" value="1"/>
</dbReference>
<dbReference type="AlphaFoldDB" id="A0ABD3NPP9"/>
<evidence type="ECO:0000259" key="7">
    <source>
        <dbReference type="Pfam" id="PF03151"/>
    </source>
</evidence>
<proteinExistence type="predicted"/>
<comment type="caution">
    <text evidence="8">The sequence shown here is derived from an EMBL/GenBank/DDBJ whole genome shotgun (WGS) entry which is preliminary data.</text>
</comment>
<feature type="domain" description="Sugar phosphate transporter" evidence="7">
    <location>
        <begin position="29"/>
        <end position="327"/>
    </location>
</feature>
<feature type="transmembrane region" description="Helical" evidence="6">
    <location>
        <begin position="284"/>
        <end position="305"/>
    </location>
</feature>
<feature type="transmembrane region" description="Helical" evidence="6">
    <location>
        <begin position="176"/>
        <end position="195"/>
    </location>
</feature>
<keyword evidence="9" id="KW-1185">Reference proteome</keyword>
<evidence type="ECO:0000256" key="2">
    <source>
        <dbReference type="ARBA" id="ARBA00022692"/>
    </source>
</evidence>
<name>A0ABD3NPP9_9STRA</name>
<evidence type="ECO:0000256" key="6">
    <source>
        <dbReference type="SAM" id="Phobius"/>
    </source>
</evidence>
<gene>
    <name evidence="8" type="ORF">ACHAW5_005681</name>
</gene>
<keyword evidence="3 6" id="KW-1133">Transmembrane helix</keyword>
<keyword evidence="4 6" id="KW-0472">Membrane</keyword>
<protein>
    <recommendedName>
        <fullName evidence="7">Sugar phosphate transporter domain-containing protein</fullName>
    </recommendedName>
</protein>
<evidence type="ECO:0000256" key="5">
    <source>
        <dbReference type="SAM" id="MobiDB-lite"/>
    </source>
</evidence>
<feature type="transmembrane region" description="Helical" evidence="6">
    <location>
        <begin position="311"/>
        <end position="329"/>
    </location>
</feature>
<organism evidence="8 9">
    <name type="scientific">Stephanodiscus triporus</name>
    <dbReference type="NCBI Taxonomy" id="2934178"/>
    <lineage>
        <taxon>Eukaryota</taxon>
        <taxon>Sar</taxon>
        <taxon>Stramenopiles</taxon>
        <taxon>Ochrophyta</taxon>
        <taxon>Bacillariophyta</taxon>
        <taxon>Coscinodiscophyceae</taxon>
        <taxon>Thalassiosirophycidae</taxon>
        <taxon>Stephanodiscales</taxon>
        <taxon>Stephanodiscaceae</taxon>
        <taxon>Stephanodiscus</taxon>
    </lineage>
</organism>
<evidence type="ECO:0000256" key="3">
    <source>
        <dbReference type="ARBA" id="ARBA00022989"/>
    </source>
</evidence>
<dbReference type="EMBL" id="JALLAZ020001258">
    <property type="protein sequence ID" value="KAL3777879.1"/>
    <property type="molecule type" value="Genomic_DNA"/>
</dbReference>
<feature type="transmembrane region" description="Helical" evidence="6">
    <location>
        <begin position="95"/>
        <end position="123"/>
    </location>
</feature>
<feature type="transmembrane region" description="Helical" evidence="6">
    <location>
        <begin position="135"/>
        <end position="160"/>
    </location>
</feature>
<dbReference type="InterPro" id="IPR050186">
    <property type="entry name" value="TPT_transporter"/>
</dbReference>
<keyword evidence="2 6" id="KW-0812">Transmembrane</keyword>
<evidence type="ECO:0000313" key="8">
    <source>
        <dbReference type="EMBL" id="KAL3777879.1"/>
    </source>
</evidence>
<feature type="transmembrane region" description="Helical" evidence="6">
    <location>
        <begin position="257"/>
        <end position="277"/>
    </location>
</feature>
<dbReference type="GO" id="GO:0016020">
    <property type="term" value="C:membrane"/>
    <property type="evidence" value="ECO:0007669"/>
    <property type="project" value="UniProtKB-SubCell"/>
</dbReference>
<dbReference type="Proteomes" id="UP001530315">
    <property type="component" value="Unassembled WGS sequence"/>
</dbReference>
<evidence type="ECO:0000256" key="4">
    <source>
        <dbReference type="ARBA" id="ARBA00023136"/>
    </source>
</evidence>
<accession>A0ABD3NPP9</accession>
<sequence length="441" mass="48591">MVLPRKNSTNMSTSTSTFYQRHCIYLPAMAGWFICSAALSAYNKFIFGANFGAFPCPLLLTSVHFFVQWTFSYSLSSLFPVSFGGGVVDDMSWRTYLGVSIPCGFVTAFDIGLSNLSLVRISITFFTMVKSSSPVWVLLSAFVFGLEKITCNLVLVGLLITGGEILTAFGEVEFDTIGFMLVLGAAICGGIRWTLVQFKLQKLDPPLCGPVVTMRVLSSTMFMSMLLMSIIIEKPWTKLGPSQGDYFSNFENAMKTFSTGLAGAIIAIVMVLCEFWLILKSNAIVLMIGGVLKEMITIFVGVTLFGDNLNIINVSGIVVVFLGVLLYKVTHYLSAEKESFISDENDKSYFSTISQVDGSDVFVYEDDNKAPRHAKRLQRGKLSDPDLALTLIFDEEDEDFDDEEVVKNIDGSSLLRGRINGSAHGSSLELDERESEIEVVQ</sequence>
<feature type="transmembrane region" description="Helical" evidence="6">
    <location>
        <begin position="207"/>
        <end position="232"/>
    </location>
</feature>
<dbReference type="InterPro" id="IPR004853">
    <property type="entry name" value="Sugar_P_trans_dom"/>
</dbReference>
<feature type="compositionally biased region" description="Acidic residues" evidence="5">
    <location>
        <begin position="429"/>
        <end position="441"/>
    </location>
</feature>
<feature type="region of interest" description="Disordered" evidence="5">
    <location>
        <begin position="419"/>
        <end position="441"/>
    </location>
</feature>
<reference evidence="8 9" key="1">
    <citation type="submission" date="2024-10" db="EMBL/GenBank/DDBJ databases">
        <title>Updated reference genomes for cyclostephanoid diatoms.</title>
        <authorList>
            <person name="Roberts W.R."/>
            <person name="Alverson A.J."/>
        </authorList>
    </citation>
    <scope>NUCLEOTIDE SEQUENCE [LARGE SCALE GENOMIC DNA]</scope>
    <source>
        <strain evidence="8 9">AJA276-08</strain>
    </source>
</reference>
<dbReference type="Pfam" id="PF03151">
    <property type="entry name" value="TPT"/>
    <property type="match status" value="1"/>
</dbReference>
<comment type="subcellular location">
    <subcellularLocation>
        <location evidence="1">Membrane</location>
        <topology evidence="1">Multi-pass membrane protein</topology>
    </subcellularLocation>
</comment>
<feature type="transmembrane region" description="Helical" evidence="6">
    <location>
        <begin position="24"/>
        <end position="42"/>
    </location>
</feature>
<evidence type="ECO:0000256" key="1">
    <source>
        <dbReference type="ARBA" id="ARBA00004141"/>
    </source>
</evidence>
<evidence type="ECO:0000313" key="9">
    <source>
        <dbReference type="Proteomes" id="UP001530315"/>
    </source>
</evidence>